<evidence type="ECO:0000256" key="5">
    <source>
        <dbReference type="ARBA" id="ARBA00022898"/>
    </source>
</evidence>
<feature type="binding site" evidence="7 9">
    <location>
        <position position="322"/>
    </location>
    <ligand>
        <name>substrate</name>
    </ligand>
</feature>
<evidence type="ECO:0000256" key="7">
    <source>
        <dbReference type="HAMAP-Rule" id="MF_01201"/>
    </source>
</evidence>
<dbReference type="SUPFAM" id="SSF50621">
    <property type="entry name" value="Alanine racemase C-terminal domain-like"/>
    <property type="match status" value="1"/>
</dbReference>
<comment type="similarity">
    <text evidence="3 7">Belongs to the alanine racemase family.</text>
</comment>
<protein>
    <recommendedName>
        <fullName evidence="4 7">Alanine racemase</fullName>
        <ecNumber evidence="4 7">5.1.1.1</ecNumber>
    </recommendedName>
</protein>
<feature type="active site" description="Proton acceptor; specific for L-alanine" evidence="7">
    <location>
        <position position="271"/>
    </location>
</feature>
<dbReference type="EC" id="5.1.1.1" evidence="4 7"/>
<dbReference type="PROSITE" id="PS00395">
    <property type="entry name" value="ALANINE_RACEMASE"/>
    <property type="match status" value="1"/>
</dbReference>
<dbReference type="GO" id="GO:0005829">
    <property type="term" value="C:cytosol"/>
    <property type="evidence" value="ECO:0007669"/>
    <property type="project" value="TreeGrafter"/>
</dbReference>
<dbReference type="InterPro" id="IPR000821">
    <property type="entry name" value="Ala_racemase"/>
</dbReference>
<dbReference type="InterPro" id="IPR029066">
    <property type="entry name" value="PLP-binding_barrel"/>
</dbReference>
<dbReference type="PANTHER" id="PTHR30511:SF0">
    <property type="entry name" value="ALANINE RACEMASE, CATABOLIC-RELATED"/>
    <property type="match status" value="1"/>
</dbReference>
<dbReference type="InterPro" id="IPR020622">
    <property type="entry name" value="Ala_racemase_pyridoxalP-BS"/>
</dbReference>
<feature type="domain" description="Alanine racemase C-terminal" evidence="10">
    <location>
        <begin position="250"/>
        <end position="379"/>
    </location>
</feature>
<dbReference type="RefSeq" id="WP_182944247.1">
    <property type="nucleotide sequence ID" value="NZ_JABEQH010000018.1"/>
</dbReference>
<feature type="binding site" evidence="7 9">
    <location>
        <position position="149"/>
    </location>
    <ligand>
        <name>substrate</name>
    </ligand>
</feature>
<proteinExistence type="inferred from homology"/>
<keyword evidence="6 7" id="KW-0413">Isomerase</keyword>
<gene>
    <name evidence="11" type="primary">alr</name>
    <name evidence="11" type="ORF">HLH21_13385</name>
</gene>
<feature type="active site" description="Proton acceptor; specific for D-alanine" evidence="7">
    <location>
        <position position="50"/>
    </location>
</feature>
<evidence type="ECO:0000313" key="12">
    <source>
        <dbReference type="Proteomes" id="UP000561066"/>
    </source>
</evidence>
<reference evidence="11 12" key="1">
    <citation type="submission" date="2020-04" db="EMBL/GenBank/DDBJ databases">
        <title>Description of novel Gluconacetobacter.</title>
        <authorList>
            <person name="Sombolestani A."/>
        </authorList>
    </citation>
    <scope>NUCLEOTIDE SEQUENCE [LARGE SCALE GENOMIC DNA]</scope>
    <source>
        <strain evidence="11 12">LMG 21312</strain>
    </source>
</reference>
<dbReference type="HAMAP" id="MF_01201">
    <property type="entry name" value="Ala_racemase"/>
    <property type="match status" value="1"/>
</dbReference>
<sequence length="394" mass="40955">MHPSARQYRPDPPAAWAGGLLTIDLGAVAANYRLLHDRVGPGTTCAAAVKADAYGLGADRIVPVLAAAGCRVFFVAHLAEGAAIRPLLGADSTIFVLNGAMPGTEADLHGLGLAPVLNSMDQIARWQELARRLDTPLPAALQVDSGMSRFGLSDGDVDMLMARAAPLAGIVPLLVMSHLACADDPAHPANLAQRTAFLRLRARLPRAPASLAASSGLFLGPDWRFDMVRPGAALYGINPTPGHPNPMRPVVRLQARVVQTRWIGPGTAVGYGAAFIADRPSHVATLAVGYGDGFPRVLGGRGIAILPGRPEVKLPVIGRISMDCLAVDVTDLGDGPLDAGTALDLIGPHNPLDTVAAAAGTIGYELLTGLGARYHRAHVTDDAVIDDMQKGSSA</sequence>
<comment type="pathway">
    <text evidence="7">Amino-acid biosynthesis; D-alanine biosynthesis; D-alanine from L-alanine: step 1/1.</text>
</comment>
<dbReference type="GO" id="GO:0008784">
    <property type="term" value="F:alanine racemase activity"/>
    <property type="evidence" value="ECO:0007669"/>
    <property type="project" value="UniProtKB-UniRule"/>
</dbReference>
<evidence type="ECO:0000256" key="6">
    <source>
        <dbReference type="ARBA" id="ARBA00023235"/>
    </source>
</evidence>
<comment type="cofactor">
    <cofactor evidence="2 7 8">
        <name>pyridoxal 5'-phosphate</name>
        <dbReference type="ChEBI" id="CHEBI:597326"/>
    </cofactor>
</comment>
<evidence type="ECO:0000259" key="10">
    <source>
        <dbReference type="SMART" id="SM01005"/>
    </source>
</evidence>
<comment type="caution">
    <text evidence="11">The sequence shown here is derived from an EMBL/GenBank/DDBJ whole genome shotgun (WGS) entry which is preliminary data.</text>
</comment>
<dbReference type="InterPro" id="IPR009006">
    <property type="entry name" value="Ala_racemase/Decarboxylase_C"/>
</dbReference>
<dbReference type="GO" id="GO:0030170">
    <property type="term" value="F:pyridoxal phosphate binding"/>
    <property type="evidence" value="ECO:0007669"/>
    <property type="project" value="UniProtKB-UniRule"/>
</dbReference>
<dbReference type="SUPFAM" id="SSF51419">
    <property type="entry name" value="PLP-binding barrel"/>
    <property type="match status" value="1"/>
</dbReference>
<dbReference type="NCBIfam" id="TIGR00492">
    <property type="entry name" value="alr"/>
    <property type="match status" value="1"/>
</dbReference>
<dbReference type="PANTHER" id="PTHR30511">
    <property type="entry name" value="ALANINE RACEMASE"/>
    <property type="match status" value="1"/>
</dbReference>
<evidence type="ECO:0000256" key="8">
    <source>
        <dbReference type="PIRSR" id="PIRSR600821-50"/>
    </source>
</evidence>
<dbReference type="InterPro" id="IPR011079">
    <property type="entry name" value="Ala_racemase_C"/>
</dbReference>
<comment type="catalytic activity">
    <reaction evidence="1 7">
        <text>L-alanine = D-alanine</text>
        <dbReference type="Rhea" id="RHEA:20249"/>
        <dbReference type="ChEBI" id="CHEBI:57416"/>
        <dbReference type="ChEBI" id="CHEBI:57972"/>
        <dbReference type="EC" id="5.1.1.1"/>
    </reaction>
</comment>
<dbReference type="AlphaFoldDB" id="A0A7W4J956"/>
<feature type="modified residue" description="N6-(pyridoxal phosphate)lysine" evidence="7 8">
    <location>
        <position position="50"/>
    </location>
</feature>
<evidence type="ECO:0000256" key="2">
    <source>
        <dbReference type="ARBA" id="ARBA00001933"/>
    </source>
</evidence>
<dbReference type="Pfam" id="PF00842">
    <property type="entry name" value="Ala_racemase_C"/>
    <property type="match status" value="1"/>
</dbReference>
<dbReference type="UniPathway" id="UPA00042">
    <property type="reaction ID" value="UER00497"/>
</dbReference>
<evidence type="ECO:0000256" key="4">
    <source>
        <dbReference type="ARBA" id="ARBA00013089"/>
    </source>
</evidence>
<comment type="function">
    <text evidence="7">Catalyzes the interconversion of L-alanine and D-alanine. May also act on other amino acids.</text>
</comment>
<dbReference type="Pfam" id="PF01168">
    <property type="entry name" value="Ala_racemase_N"/>
    <property type="match status" value="1"/>
</dbReference>
<keyword evidence="12" id="KW-1185">Reference proteome</keyword>
<dbReference type="CDD" id="cd00430">
    <property type="entry name" value="PLPDE_III_AR"/>
    <property type="match status" value="1"/>
</dbReference>
<dbReference type="SMART" id="SM01005">
    <property type="entry name" value="Ala_racemase_C"/>
    <property type="match status" value="1"/>
</dbReference>
<dbReference type="Gene3D" id="2.40.37.10">
    <property type="entry name" value="Lyase, Ornithine Decarboxylase, Chain A, domain 1"/>
    <property type="match status" value="1"/>
</dbReference>
<dbReference type="PRINTS" id="PR00992">
    <property type="entry name" value="ALARACEMASE"/>
</dbReference>
<name>A0A7W4J956_9PROT</name>
<evidence type="ECO:0000256" key="9">
    <source>
        <dbReference type="PIRSR" id="PIRSR600821-52"/>
    </source>
</evidence>
<dbReference type="GO" id="GO:0030632">
    <property type="term" value="P:D-alanine biosynthetic process"/>
    <property type="evidence" value="ECO:0007669"/>
    <property type="project" value="UniProtKB-UniRule"/>
</dbReference>
<accession>A0A7W4J956</accession>
<evidence type="ECO:0000256" key="3">
    <source>
        <dbReference type="ARBA" id="ARBA00007880"/>
    </source>
</evidence>
<dbReference type="EMBL" id="JABEQH010000018">
    <property type="protein sequence ID" value="MBB2176901.1"/>
    <property type="molecule type" value="Genomic_DNA"/>
</dbReference>
<dbReference type="Gene3D" id="3.20.20.10">
    <property type="entry name" value="Alanine racemase"/>
    <property type="match status" value="1"/>
</dbReference>
<organism evidence="11 12">
    <name type="scientific">Gluconacetobacter johannae</name>
    <dbReference type="NCBI Taxonomy" id="112140"/>
    <lineage>
        <taxon>Bacteria</taxon>
        <taxon>Pseudomonadati</taxon>
        <taxon>Pseudomonadota</taxon>
        <taxon>Alphaproteobacteria</taxon>
        <taxon>Acetobacterales</taxon>
        <taxon>Acetobacteraceae</taxon>
        <taxon>Gluconacetobacter</taxon>
    </lineage>
</organism>
<evidence type="ECO:0000256" key="1">
    <source>
        <dbReference type="ARBA" id="ARBA00000316"/>
    </source>
</evidence>
<keyword evidence="5 7" id="KW-0663">Pyridoxal phosphate</keyword>
<dbReference type="InterPro" id="IPR001608">
    <property type="entry name" value="Ala_racemase_N"/>
</dbReference>
<dbReference type="Proteomes" id="UP000561066">
    <property type="component" value="Unassembled WGS sequence"/>
</dbReference>
<evidence type="ECO:0000313" key="11">
    <source>
        <dbReference type="EMBL" id="MBB2176901.1"/>
    </source>
</evidence>